<feature type="chain" id="PRO_5017808645" description="BON domain-containing protein" evidence="1">
    <location>
        <begin position="29"/>
        <end position="133"/>
    </location>
</feature>
<gene>
    <name evidence="2" type="ORF">BCF44_105442</name>
</gene>
<sequence>MSRLLGKVAASVGAVALLCATAVGTASASVADDPGGTRVPAGQVDATGVTTDIQPVVWEQDGGRTLAVVAEEGGCVRVSGRLSKQTATEVDFQVVSVVVKHVVCPQFVRNVWVTVHLDAPLGDRTVVLSTVNQ</sequence>
<evidence type="ECO:0000256" key="1">
    <source>
        <dbReference type="SAM" id="SignalP"/>
    </source>
</evidence>
<dbReference type="AlphaFoldDB" id="A0A3E0HPU0"/>
<evidence type="ECO:0008006" key="4">
    <source>
        <dbReference type="Google" id="ProtNLM"/>
    </source>
</evidence>
<comment type="caution">
    <text evidence="2">The sequence shown here is derived from an EMBL/GenBank/DDBJ whole genome shotgun (WGS) entry which is preliminary data.</text>
</comment>
<proteinExistence type="predicted"/>
<keyword evidence="1" id="KW-0732">Signal</keyword>
<dbReference type="OrthoDB" id="3629194at2"/>
<dbReference type="EMBL" id="QUNO01000005">
    <property type="protein sequence ID" value="REH48583.1"/>
    <property type="molecule type" value="Genomic_DNA"/>
</dbReference>
<feature type="signal peptide" evidence="1">
    <location>
        <begin position="1"/>
        <end position="28"/>
    </location>
</feature>
<accession>A0A3E0HPU0</accession>
<reference evidence="2 3" key="1">
    <citation type="submission" date="2018-08" db="EMBL/GenBank/DDBJ databases">
        <title>Genomic Encyclopedia of Archaeal and Bacterial Type Strains, Phase II (KMG-II): from individual species to whole genera.</title>
        <authorList>
            <person name="Goeker M."/>
        </authorList>
    </citation>
    <scope>NUCLEOTIDE SEQUENCE [LARGE SCALE GENOMIC DNA]</scope>
    <source>
        <strain evidence="2 3">DSM 45791</strain>
    </source>
</reference>
<protein>
    <recommendedName>
        <fullName evidence="4">BON domain-containing protein</fullName>
    </recommendedName>
</protein>
<organism evidence="2 3">
    <name type="scientific">Kutzneria buriramensis</name>
    <dbReference type="NCBI Taxonomy" id="1045776"/>
    <lineage>
        <taxon>Bacteria</taxon>
        <taxon>Bacillati</taxon>
        <taxon>Actinomycetota</taxon>
        <taxon>Actinomycetes</taxon>
        <taxon>Pseudonocardiales</taxon>
        <taxon>Pseudonocardiaceae</taxon>
        <taxon>Kutzneria</taxon>
    </lineage>
</organism>
<dbReference type="Proteomes" id="UP000256269">
    <property type="component" value="Unassembled WGS sequence"/>
</dbReference>
<dbReference type="RefSeq" id="WP_147328518.1">
    <property type="nucleotide sequence ID" value="NZ_CP144375.1"/>
</dbReference>
<name>A0A3E0HPU0_9PSEU</name>
<keyword evidence="3" id="KW-1185">Reference proteome</keyword>
<evidence type="ECO:0000313" key="3">
    <source>
        <dbReference type="Proteomes" id="UP000256269"/>
    </source>
</evidence>
<evidence type="ECO:0000313" key="2">
    <source>
        <dbReference type="EMBL" id="REH48583.1"/>
    </source>
</evidence>